<feature type="compositionally biased region" description="Basic and acidic residues" evidence="1">
    <location>
        <begin position="117"/>
        <end position="127"/>
    </location>
</feature>
<sequence length="148" mass="16739">MIARDYSIAQPKWVEGHVRETVGPASYNVELPSRVVRRHVDQILLPGRRSKRHSLPHHSLEGEKSEESRDPRTKDVNETRDAVASSGVQSEREAARESCEVHSRIPAPAREVLVEAEASKEATEERAPVSSNVTDLYTRTLRPRRQIN</sequence>
<evidence type="ECO:0000256" key="1">
    <source>
        <dbReference type="SAM" id="MobiDB-lite"/>
    </source>
</evidence>
<comment type="caution">
    <text evidence="2">The sequence shown here is derived from an EMBL/GenBank/DDBJ whole genome shotgun (WGS) entry which is preliminary data.</text>
</comment>
<accession>A0A4C1VLB1</accession>
<protein>
    <submittedName>
        <fullName evidence="2">Uncharacterized protein</fullName>
    </submittedName>
</protein>
<dbReference type="OrthoDB" id="10058156at2759"/>
<dbReference type="Proteomes" id="UP000299102">
    <property type="component" value="Unassembled WGS sequence"/>
</dbReference>
<feature type="compositionally biased region" description="Basic and acidic residues" evidence="1">
    <location>
        <begin position="58"/>
        <end position="81"/>
    </location>
</feature>
<feature type="compositionally biased region" description="Basic and acidic residues" evidence="1">
    <location>
        <begin position="90"/>
        <end position="103"/>
    </location>
</feature>
<feature type="region of interest" description="Disordered" evidence="1">
    <location>
        <begin position="44"/>
        <end position="148"/>
    </location>
</feature>
<evidence type="ECO:0000313" key="2">
    <source>
        <dbReference type="EMBL" id="GBP39300.1"/>
    </source>
</evidence>
<evidence type="ECO:0000313" key="3">
    <source>
        <dbReference type="Proteomes" id="UP000299102"/>
    </source>
</evidence>
<name>A0A4C1VLB1_EUMVA</name>
<proteinExistence type="predicted"/>
<organism evidence="2 3">
    <name type="scientific">Eumeta variegata</name>
    <name type="common">Bagworm moth</name>
    <name type="synonym">Eumeta japonica</name>
    <dbReference type="NCBI Taxonomy" id="151549"/>
    <lineage>
        <taxon>Eukaryota</taxon>
        <taxon>Metazoa</taxon>
        <taxon>Ecdysozoa</taxon>
        <taxon>Arthropoda</taxon>
        <taxon>Hexapoda</taxon>
        <taxon>Insecta</taxon>
        <taxon>Pterygota</taxon>
        <taxon>Neoptera</taxon>
        <taxon>Endopterygota</taxon>
        <taxon>Lepidoptera</taxon>
        <taxon>Glossata</taxon>
        <taxon>Ditrysia</taxon>
        <taxon>Tineoidea</taxon>
        <taxon>Psychidae</taxon>
        <taxon>Oiketicinae</taxon>
        <taxon>Eumeta</taxon>
    </lineage>
</organism>
<dbReference type="AlphaFoldDB" id="A0A4C1VLB1"/>
<gene>
    <name evidence="2" type="ORF">EVAR_20528_1</name>
</gene>
<dbReference type="EMBL" id="BGZK01000363">
    <property type="protein sequence ID" value="GBP39300.1"/>
    <property type="molecule type" value="Genomic_DNA"/>
</dbReference>
<reference evidence="2 3" key="1">
    <citation type="journal article" date="2019" name="Commun. Biol.">
        <title>The bagworm genome reveals a unique fibroin gene that provides high tensile strength.</title>
        <authorList>
            <person name="Kono N."/>
            <person name="Nakamura H."/>
            <person name="Ohtoshi R."/>
            <person name="Tomita M."/>
            <person name="Numata K."/>
            <person name="Arakawa K."/>
        </authorList>
    </citation>
    <scope>NUCLEOTIDE SEQUENCE [LARGE SCALE GENOMIC DNA]</scope>
</reference>
<keyword evidence="3" id="KW-1185">Reference proteome</keyword>